<evidence type="ECO:0008006" key="4">
    <source>
        <dbReference type="Google" id="ProtNLM"/>
    </source>
</evidence>
<keyword evidence="3" id="KW-1185">Reference proteome</keyword>
<dbReference type="AlphaFoldDB" id="A0A3E3K3H0"/>
<evidence type="ECO:0000313" key="3">
    <source>
        <dbReference type="Proteomes" id="UP000261080"/>
    </source>
</evidence>
<evidence type="ECO:0000313" key="2">
    <source>
        <dbReference type="EMBL" id="RGE88016.1"/>
    </source>
</evidence>
<dbReference type="RefSeq" id="WP_024731551.1">
    <property type="nucleotide sequence ID" value="NZ_BAABYU010000001.1"/>
</dbReference>
<proteinExistence type="predicted"/>
<dbReference type="GeneID" id="97191524"/>
<evidence type="ECO:0000256" key="1">
    <source>
        <dbReference type="SAM" id="Coils"/>
    </source>
</evidence>
<feature type="coiled-coil region" evidence="1">
    <location>
        <begin position="9"/>
        <end position="55"/>
    </location>
</feature>
<sequence length="102" mass="10751">MIHDTIQAIQEAEAKADAIVKDADEKAEEMLAQAKQEAEEKRAAAVSEANAAAKQQLDAASDSAREGEAAFEAEISKEVEALKAVAKQREAQAVDAVMAGLL</sequence>
<comment type="caution">
    <text evidence="2">The sequence shown here is derived from an EMBL/GenBank/DDBJ whole genome shotgun (WGS) entry which is preliminary data.</text>
</comment>
<protein>
    <recommendedName>
        <fullName evidence="4">ATPase</fullName>
    </recommendedName>
</protein>
<reference evidence="2 3" key="1">
    <citation type="submission" date="2018-08" db="EMBL/GenBank/DDBJ databases">
        <title>A genome reference for cultivated species of the human gut microbiota.</title>
        <authorList>
            <person name="Zou Y."/>
            <person name="Xue W."/>
            <person name="Luo G."/>
        </authorList>
    </citation>
    <scope>NUCLEOTIDE SEQUENCE [LARGE SCALE GENOMIC DNA]</scope>
    <source>
        <strain evidence="2 3">AF37-2AT</strain>
    </source>
</reference>
<dbReference type="Proteomes" id="UP000261080">
    <property type="component" value="Unassembled WGS sequence"/>
</dbReference>
<dbReference type="Gene3D" id="1.20.5.2950">
    <property type="match status" value="1"/>
</dbReference>
<accession>A0A3E3K3H0</accession>
<dbReference type="EMBL" id="QVLX01000003">
    <property type="protein sequence ID" value="RGE88016.1"/>
    <property type="molecule type" value="Genomic_DNA"/>
</dbReference>
<gene>
    <name evidence="2" type="ORF">DW016_07905</name>
</gene>
<name>A0A3E3K3H0_9FIRM</name>
<organism evidence="2 3">
    <name type="scientific">Sellimonas intestinalis</name>
    <dbReference type="NCBI Taxonomy" id="1653434"/>
    <lineage>
        <taxon>Bacteria</taxon>
        <taxon>Bacillati</taxon>
        <taxon>Bacillota</taxon>
        <taxon>Clostridia</taxon>
        <taxon>Lachnospirales</taxon>
        <taxon>Lachnospiraceae</taxon>
        <taxon>Sellimonas</taxon>
    </lineage>
</organism>
<keyword evidence="1" id="KW-0175">Coiled coil</keyword>